<accession>A0AAV4R7W4</accession>
<keyword evidence="2" id="KW-1185">Reference proteome</keyword>
<name>A0AAV4R7W4_9ARAC</name>
<comment type="caution">
    <text evidence="1">The sequence shown here is derived from an EMBL/GenBank/DDBJ whole genome shotgun (WGS) entry which is preliminary data.</text>
</comment>
<sequence length="120" mass="14184">MQRNLHSIVCLPRLELAYGLRKRIRFVEGSNCVRLSRECRMSRNEETCDSGKGGKYMKGFDWLINVIARRKRDSVFIAQMVDNSNLRCGLKRTLSDDLNRSSLSFYFVRKRWEEDAKCHF</sequence>
<protein>
    <submittedName>
        <fullName evidence="1">Uncharacterized protein</fullName>
    </submittedName>
</protein>
<proteinExistence type="predicted"/>
<evidence type="ECO:0000313" key="1">
    <source>
        <dbReference type="EMBL" id="GIY16421.1"/>
    </source>
</evidence>
<evidence type="ECO:0000313" key="2">
    <source>
        <dbReference type="Proteomes" id="UP001054837"/>
    </source>
</evidence>
<gene>
    <name evidence="1" type="ORF">CDAR_170341</name>
</gene>
<dbReference type="AlphaFoldDB" id="A0AAV4R7W4"/>
<dbReference type="Proteomes" id="UP001054837">
    <property type="component" value="Unassembled WGS sequence"/>
</dbReference>
<organism evidence="1 2">
    <name type="scientific">Caerostris darwini</name>
    <dbReference type="NCBI Taxonomy" id="1538125"/>
    <lineage>
        <taxon>Eukaryota</taxon>
        <taxon>Metazoa</taxon>
        <taxon>Ecdysozoa</taxon>
        <taxon>Arthropoda</taxon>
        <taxon>Chelicerata</taxon>
        <taxon>Arachnida</taxon>
        <taxon>Araneae</taxon>
        <taxon>Araneomorphae</taxon>
        <taxon>Entelegynae</taxon>
        <taxon>Araneoidea</taxon>
        <taxon>Araneidae</taxon>
        <taxon>Caerostris</taxon>
    </lineage>
</organism>
<dbReference type="EMBL" id="BPLQ01005701">
    <property type="protein sequence ID" value="GIY16421.1"/>
    <property type="molecule type" value="Genomic_DNA"/>
</dbReference>
<reference evidence="1 2" key="1">
    <citation type="submission" date="2021-06" db="EMBL/GenBank/DDBJ databases">
        <title>Caerostris darwini draft genome.</title>
        <authorList>
            <person name="Kono N."/>
            <person name="Arakawa K."/>
        </authorList>
    </citation>
    <scope>NUCLEOTIDE SEQUENCE [LARGE SCALE GENOMIC DNA]</scope>
</reference>